<dbReference type="EMBL" id="JPQZ01000052">
    <property type="protein sequence ID" value="KKO74664.1"/>
    <property type="molecule type" value="Genomic_DNA"/>
</dbReference>
<accession>A0A0F9ZA37</accession>
<name>A0A0F9ZA37_9MICR</name>
<sequence>MLSWLQTIFCSTQILDVNSLLDLENTLDFLKAFEKKELCENEEIEQKSQDLTKTKDKNFYENQSNSNLLDDLTNFIDECFNNGYNNVDYNLSTKMFSMTSESNYMPQSIMDNQYITNKCDKQFRTIKQLRNDTAEHSYKNEFCKNNTNVLLRRAHNDLLQEQYIDSENNTSFQKIDNITVLSDHQSYHKKTNFINKPNYDQINIPSNIYDSLIKNLENSKYSIYVCKNEKNVKDKRKKLKINKVSNMQINGNEIAFKSKSAKSKALFLSNQFKDNERELFEKYKQSERSFKKFSKLMIKNRIPQVIKRLKISNLPTNLKLKTILTLTSLSHFLNTINSIHIKIERKSIQIFLSSLDLAYEKISKYADIPTKLLIFKSNFNDLHMVGNKFICQANFDVYKIECLLIYINERFNSFQRKLIKLRDIFEQKDIYN</sequence>
<keyword evidence="2" id="KW-1185">Reference proteome</keyword>
<gene>
    <name evidence="1" type="ORF">AAJ76_520005612</name>
</gene>
<organism evidence="1 2">
    <name type="scientific">Vairimorpha ceranae</name>
    <dbReference type="NCBI Taxonomy" id="40302"/>
    <lineage>
        <taxon>Eukaryota</taxon>
        <taxon>Fungi</taxon>
        <taxon>Fungi incertae sedis</taxon>
        <taxon>Microsporidia</taxon>
        <taxon>Nosematidae</taxon>
        <taxon>Vairimorpha</taxon>
    </lineage>
</organism>
<dbReference type="Proteomes" id="UP000034350">
    <property type="component" value="Unassembled WGS sequence"/>
</dbReference>
<dbReference type="VEuPathDB" id="MicrosporidiaDB:NCER_102164"/>
<evidence type="ECO:0000313" key="2">
    <source>
        <dbReference type="Proteomes" id="UP000034350"/>
    </source>
</evidence>
<proteinExistence type="predicted"/>
<dbReference type="RefSeq" id="XP_024330406.1">
    <property type="nucleotide sequence ID" value="XM_024475936.1"/>
</dbReference>
<reference evidence="1 2" key="1">
    <citation type="journal article" date="2015" name="Environ. Microbiol.">
        <title>Genome analyses suggest the presence of polyploidy and recent human-driven expansions in eight global populations of the honeybee pathogen Nosema ceranae.</title>
        <authorList>
            <person name="Pelin A."/>
            <person name="Selman M."/>
            <person name="Aris-Brosou S."/>
            <person name="Farinelli L."/>
            <person name="Corradi N."/>
        </authorList>
    </citation>
    <scope>NUCLEOTIDE SEQUENCE [LARGE SCALE GENOMIC DNA]</scope>
    <source>
        <strain evidence="1 2">PA08 1199</strain>
    </source>
</reference>
<dbReference type="VEuPathDB" id="MicrosporidiaDB:AAJ76_520005612"/>
<dbReference type="AlphaFoldDB" id="A0A0F9ZA37"/>
<protein>
    <submittedName>
        <fullName evidence="1">Uncharacterized protein</fullName>
    </submittedName>
</protein>
<dbReference type="VEuPathDB" id="MicrosporidiaDB:NCER_102163"/>
<comment type="caution">
    <text evidence="1">The sequence shown here is derived from an EMBL/GenBank/DDBJ whole genome shotgun (WGS) entry which is preliminary data.</text>
</comment>
<evidence type="ECO:0000313" key="1">
    <source>
        <dbReference type="EMBL" id="KKO74664.1"/>
    </source>
</evidence>
<dbReference type="GeneID" id="36320884"/>